<proteinExistence type="predicted"/>
<dbReference type="Proteomes" id="UP000077069">
    <property type="component" value="Unassembled WGS sequence"/>
</dbReference>
<evidence type="ECO:0000313" key="1">
    <source>
        <dbReference type="EMBL" id="OAG11216.1"/>
    </source>
</evidence>
<dbReference type="AlphaFoldDB" id="A0A177CVE7"/>
<reference evidence="1 2" key="1">
    <citation type="submission" date="2016-05" db="EMBL/GenBank/DDBJ databases">
        <title>Comparative analysis of secretome profiles of manganese(II)-oxidizing ascomycete fungi.</title>
        <authorList>
            <consortium name="DOE Joint Genome Institute"/>
            <person name="Zeiner C.A."/>
            <person name="Purvine S.O."/>
            <person name="Zink E.M."/>
            <person name="Wu S."/>
            <person name="Pasa-Tolic L."/>
            <person name="Chaput D.L."/>
            <person name="Haridas S."/>
            <person name="Grigoriev I.V."/>
            <person name="Santelli C.M."/>
            <person name="Hansel C.M."/>
        </authorList>
    </citation>
    <scope>NUCLEOTIDE SEQUENCE [LARGE SCALE GENOMIC DNA]</scope>
    <source>
        <strain evidence="1 2">AP3s5-JAC2a</strain>
    </source>
</reference>
<dbReference type="GeneID" id="28763324"/>
<dbReference type="EMBL" id="KV441548">
    <property type="protein sequence ID" value="OAG11216.1"/>
    <property type="molecule type" value="Genomic_DNA"/>
</dbReference>
<sequence>MWSTSYLELLGIVAMSVIDRLFGSNIDEHPLVLGLISLKTRSNVDTIICRKVDLLDRTTSRQGGYMMFDVSKRKRNNENSFRGPSRPHPITFTAYRDKVSGIWDLVSNMLIPLLSLLVTTAACPLDGGGFYLGPKHRSNPYDRSSIASH</sequence>
<protein>
    <submittedName>
        <fullName evidence="1">Uncharacterized protein</fullName>
    </submittedName>
</protein>
<dbReference type="InParanoid" id="A0A177CVE7"/>
<organism evidence="1 2">
    <name type="scientific">Paraphaeosphaeria sporulosa</name>
    <dbReference type="NCBI Taxonomy" id="1460663"/>
    <lineage>
        <taxon>Eukaryota</taxon>
        <taxon>Fungi</taxon>
        <taxon>Dikarya</taxon>
        <taxon>Ascomycota</taxon>
        <taxon>Pezizomycotina</taxon>
        <taxon>Dothideomycetes</taxon>
        <taxon>Pleosporomycetidae</taxon>
        <taxon>Pleosporales</taxon>
        <taxon>Massarineae</taxon>
        <taxon>Didymosphaeriaceae</taxon>
        <taxon>Paraphaeosphaeria</taxon>
    </lineage>
</organism>
<evidence type="ECO:0000313" key="2">
    <source>
        <dbReference type="Proteomes" id="UP000077069"/>
    </source>
</evidence>
<name>A0A177CVE7_9PLEO</name>
<gene>
    <name evidence="1" type="ORF">CC84DRAFT_1170157</name>
</gene>
<accession>A0A177CVE7</accession>
<keyword evidence="2" id="KW-1185">Reference proteome</keyword>
<dbReference type="RefSeq" id="XP_018041581.1">
    <property type="nucleotide sequence ID" value="XM_018179838.1"/>
</dbReference>